<dbReference type="OrthoDB" id="5288924at2"/>
<dbReference type="InterPro" id="IPR023867">
    <property type="entry name" value="Sulphatase_maturase_rSAM"/>
</dbReference>
<dbReference type="InterPro" id="IPR013785">
    <property type="entry name" value="Aldolase_TIM"/>
</dbReference>
<comment type="cofactor">
    <cofactor evidence="1">
        <name>[4Fe-4S] cluster</name>
        <dbReference type="ChEBI" id="CHEBI:49883"/>
    </cofactor>
</comment>
<dbReference type="Proteomes" id="UP000012040">
    <property type="component" value="Chromosome"/>
</dbReference>
<evidence type="ECO:0000256" key="1">
    <source>
        <dbReference type="ARBA" id="ARBA00001966"/>
    </source>
</evidence>
<keyword evidence="10" id="KW-1185">Reference proteome</keyword>
<keyword evidence="3" id="KW-0949">S-adenosyl-L-methionine</keyword>
<dbReference type="InterPro" id="IPR007197">
    <property type="entry name" value="rSAM"/>
</dbReference>
<accession>M4VEV5</accession>
<dbReference type="PROSITE" id="PS51918">
    <property type="entry name" value="RADICAL_SAM"/>
    <property type="match status" value="1"/>
</dbReference>
<dbReference type="PATRIC" id="fig|1184267.3.peg.2383"/>
<gene>
    <name evidence="9" type="ORF">A11Q_2350</name>
</gene>
<dbReference type="GO" id="GO:0046872">
    <property type="term" value="F:metal ion binding"/>
    <property type="evidence" value="ECO:0007669"/>
    <property type="project" value="UniProtKB-KW"/>
</dbReference>
<dbReference type="PANTHER" id="PTHR43273">
    <property type="entry name" value="ANAEROBIC SULFATASE-MATURATING ENZYME HOMOLOG ASLB-RELATED"/>
    <property type="match status" value="1"/>
</dbReference>
<dbReference type="HOGENOM" id="CLU_009273_1_1_7"/>
<organism evidence="9 10">
    <name type="scientific">Pseudobdellovibrio exovorus JSS</name>
    <dbReference type="NCBI Taxonomy" id="1184267"/>
    <lineage>
        <taxon>Bacteria</taxon>
        <taxon>Pseudomonadati</taxon>
        <taxon>Bdellovibrionota</taxon>
        <taxon>Bdellovibrionia</taxon>
        <taxon>Bdellovibrionales</taxon>
        <taxon>Pseudobdellovibrionaceae</taxon>
        <taxon>Pseudobdellovibrio</taxon>
    </lineage>
</organism>
<dbReference type="KEGG" id="bex:A11Q_2350"/>
<proteinExistence type="inferred from homology"/>
<dbReference type="GO" id="GO:0051536">
    <property type="term" value="F:iron-sulfur cluster binding"/>
    <property type="evidence" value="ECO:0007669"/>
    <property type="project" value="UniProtKB-KW"/>
</dbReference>
<keyword evidence="6" id="KW-0411">Iron-sulfur</keyword>
<dbReference type="SFLD" id="SFLDG01387">
    <property type="entry name" value="BtrN-like_SPASM_domain_contain"/>
    <property type="match status" value="1"/>
</dbReference>
<dbReference type="CDD" id="cd21109">
    <property type="entry name" value="SPASM"/>
    <property type="match status" value="1"/>
</dbReference>
<reference evidence="9 10" key="1">
    <citation type="journal article" date="2013" name="ISME J.">
        <title>By their genes ye shall know them: genomic signatures of predatory bacteria.</title>
        <authorList>
            <person name="Pasternak Z."/>
            <person name="Pietrokovski S."/>
            <person name="Rotem O."/>
            <person name="Gophna U."/>
            <person name="Lurie-Weinberger M.N."/>
            <person name="Jurkevitch E."/>
        </authorList>
    </citation>
    <scope>NUCLEOTIDE SEQUENCE [LARGE SCALE GENOMIC DNA]</scope>
    <source>
        <strain evidence="9 10">JSS</strain>
    </source>
</reference>
<name>M4VEV5_9BACT</name>
<sequence length="398" mass="46916">MAILDNIPSYSEAELLEIWKRKVQNIRLSWSEYEQGKIQPESLPFKAIVELTQNCNFKCVMCPQSWEKKFQKYDTNLNMPIETFKKLADQLFPLATFVDLRGFGETTILSYWDEALEYLEKFPYVDWHLVTNLGVPKPQMWDRLMKMGFSLGFSCDGGTAETFEKIRVRSKFSIIQKNLEAIKEARRKYGKGFIYFISTIQKDNIHEMKAIVELAHRYEVPEVQFKIVQGWHFQTDIEAYNKSAIQKFSLEALEAGKALGVSVIFNNHLFTEKINPELIREVSRYVYPQNPNFGVLDEKYWNENNMQEIDRAIIDTRRVSVHQKCFKPMSFIYVDYEAKVGTCNHMMYPDMLVMGNLKSQDLGSIWNSPKYLDFRKQLLTRSPRDPRCQWCFKHRLDD</sequence>
<dbReference type="GO" id="GO:0016491">
    <property type="term" value="F:oxidoreductase activity"/>
    <property type="evidence" value="ECO:0007669"/>
    <property type="project" value="InterPro"/>
</dbReference>
<evidence type="ECO:0000256" key="7">
    <source>
        <dbReference type="ARBA" id="ARBA00023601"/>
    </source>
</evidence>
<dbReference type="InterPro" id="IPR034391">
    <property type="entry name" value="AdoMet-like_SPASM_containing"/>
</dbReference>
<dbReference type="PANTHER" id="PTHR43273:SF3">
    <property type="entry name" value="ANAEROBIC SULFATASE-MATURATING ENZYME HOMOLOG ASLB-RELATED"/>
    <property type="match status" value="1"/>
</dbReference>
<evidence type="ECO:0000259" key="8">
    <source>
        <dbReference type="PROSITE" id="PS51918"/>
    </source>
</evidence>
<dbReference type="CDD" id="cd01335">
    <property type="entry name" value="Radical_SAM"/>
    <property type="match status" value="1"/>
</dbReference>
<evidence type="ECO:0000313" key="10">
    <source>
        <dbReference type="Proteomes" id="UP000012040"/>
    </source>
</evidence>
<dbReference type="RefSeq" id="WP_015471056.1">
    <property type="nucleotide sequence ID" value="NC_020813.1"/>
</dbReference>
<dbReference type="STRING" id="1184267.A11Q_2350"/>
<dbReference type="SUPFAM" id="SSF102114">
    <property type="entry name" value="Radical SAM enzymes"/>
    <property type="match status" value="1"/>
</dbReference>
<dbReference type="InterPro" id="IPR023885">
    <property type="entry name" value="4Fe4S-binding_SPASM_dom"/>
</dbReference>
<keyword evidence="4" id="KW-0479">Metal-binding</keyword>
<evidence type="ECO:0000256" key="2">
    <source>
        <dbReference type="ARBA" id="ARBA00022485"/>
    </source>
</evidence>
<dbReference type="Pfam" id="PF04055">
    <property type="entry name" value="Radical_SAM"/>
    <property type="match status" value="1"/>
</dbReference>
<evidence type="ECO:0000256" key="6">
    <source>
        <dbReference type="ARBA" id="ARBA00023014"/>
    </source>
</evidence>
<evidence type="ECO:0000256" key="4">
    <source>
        <dbReference type="ARBA" id="ARBA00022723"/>
    </source>
</evidence>
<keyword evidence="5" id="KW-0408">Iron</keyword>
<dbReference type="SFLD" id="SFLDG01067">
    <property type="entry name" value="SPASM/twitch_domain_containing"/>
    <property type="match status" value="1"/>
</dbReference>
<evidence type="ECO:0000256" key="3">
    <source>
        <dbReference type="ARBA" id="ARBA00022691"/>
    </source>
</evidence>
<dbReference type="Gene3D" id="3.20.20.70">
    <property type="entry name" value="Aldolase class I"/>
    <property type="match status" value="1"/>
</dbReference>
<dbReference type="EMBL" id="CP003537">
    <property type="protein sequence ID" value="AGH96566.1"/>
    <property type="molecule type" value="Genomic_DNA"/>
</dbReference>
<evidence type="ECO:0000256" key="5">
    <source>
        <dbReference type="ARBA" id="ARBA00023004"/>
    </source>
</evidence>
<evidence type="ECO:0000313" key="9">
    <source>
        <dbReference type="EMBL" id="AGH96566.1"/>
    </source>
</evidence>
<dbReference type="AlphaFoldDB" id="M4VEV5"/>
<dbReference type="Pfam" id="PF13186">
    <property type="entry name" value="SPASM"/>
    <property type="match status" value="1"/>
</dbReference>
<comment type="similarity">
    <text evidence="7">Belongs to the radical SAM superfamily. Anaerobic sulfatase-maturating enzyme family.</text>
</comment>
<dbReference type="eggNOG" id="COG0535">
    <property type="taxonomic scope" value="Bacteria"/>
</dbReference>
<feature type="domain" description="Radical SAM core" evidence="8">
    <location>
        <begin position="41"/>
        <end position="262"/>
    </location>
</feature>
<dbReference type="SFLD" id="SFLDS00029">
    <property type="entry name" value="Radical_SAM"/>
    <property type="match status" value="1"/>
</dbReference>
<keyword evidence="2" id="KW-0004">4Fe-4S</keyword>
<protein>
    <recommendedName>
        <fullName evidence="8">Radical SAM core domain-containing protein</fullName>
    </recommendedName>
</protein>
<dbReference type="InterPro" id="IPR058240">
    <property type="entry name" value="rSAM_sf"/>
</dbReference>